<dbReference type="AlphaFoldDB" id="A0A3S0A5J5"/>
<dbReference type="Gene3D" id="3.40.570.10">
    <property type="entry name" value="Extracellular Endonuclease, subunit A"/>
    <property type="match status" value="1"/>
</dbReference>
<keyword evidence="4" id="KW-1185">Reference proteome</keyword>
<dbReference type="InterPro" id="IPR044929">
    <property type="entry name" value="DNA/RNA_non-sp_Endonuclease_sf"/>
</dbReference>
<feature type="compositionally biased region" description="Basic and acidic residues" evidence="1">
    <location>
        <begin position="54"/>
        <end position="66"/>
    </location>
</feature>
<sequence length="234" mass="25990">MAKKKKKTSSLQKNPTFMTLGVIVILILGALGFQVPEVIQDYFGTNSPKTQQFEPEKKEPNQKDTSQKSTENPGPIDHGLPTFTAEELTNSSKGWIEYGEMDTLGRPSQANALIKKPMINTGTKANPNVRPPGFISGLDPHGHARGHLIGRQFGGSGDDPRNLVTLYQNPVNTPLMTKYENMIRQAVDNGETVRYRVTPVYNDKDLMPTEVHMEGQSLNKNGRIQFNVSILNQK</sequence>
<feature type="region of interest" description="Disordered" evidence="1">
    <location>
        <begin position="46"/>
        <end position="82"/>
    </location>
</feature>
<proteinExistence type="predicted"/>
<organism evidence="3 4">
    <name type="scientific">Vagococcus humatus</name>
    <dbReference type="NCBI Taxonomy" id="1889241"/>
    <lineage>
        <taxon>Bacteria</taxon>
        <taxon>Bacillati</taxon>
        <taxon>Bacillota</taxon>
        <taxon>Bacilli</taxon>
        <taxon>Lactobacillales</taxon>
        <taxon>Enterococcaceae</taxon>
        <taxon>Vagococcus</taxon>
    </lineage>
</organism>
<comment type="caution">
    <text evidence="3">The sequence shown here is derived from an EMBL/GenBank/DDBJ whole genome shotgun (WGS) entry which is preliminary data.</text>
</comment>
<dbReference type="Pfam" id="PF13930">
    <property type="entry name" value="Endonuclea_NS_2"/>
    <property type="match status" value="1"/>
</dbReference>
<dbReference type="OrthoDB" id="9783680at2"/>
<evidence type="ECO:0000313" key="4">
    <source>
        <dbReference type="Proteomes" id="UP000277864"/>
    </source>
</evidence>
<feature type="domain" description="Type VII secretion system protein EssD-like" evidence="2">
    <location>
        <begin position="90"/>
        <end position="217"/>
    </location>
</feature>
<dbReference type="RefSeq" id="WP_125943420.1">
    <property type="nucleotide sequence ID" value="NZ_PXZH01000002.1"/>
</dbReference>
<dbReference type="Proteomes" id="UP000277864">
    <property type="component" value="Unassembled WGS sequence"/>
</dbReference>
<protein>
    <submittedName>
        <fullName evidence="3">DNA-entry nuclease</fullName>
    </submittedName>
</protein>
<name>A0A3S0A5J5_9ENTE</name>
<evidence type="ECO:0000313" key="3">
    <source>
        <dbReference type="EMBL" id="RST89486.1"/>
    </source>
</evidence>
<evidence type="ECO:0000259" key="2">
    <source>
        <dbReference type="Pfam" id="PF13930"/>
    </source>
</evidence>
<evidence type="ECO:0000256" key="1">
    <source>
        <dbReference type="SAM" id="MobiDB-lite"/>
    </source>
</evidence>
<gene>
    <name evidence="3" type="ORF">C7P63_06880</name>
</gene>
<dbReference type="EMBL" id="PXZH01000002">
    <property type="protein sequence ID" value="RST89486.1"/>
    <property type="molecule type" value="Genomic_DNA"/>
</dbReference>
<reference evidence="3 4" key="1">
    <citation type="submission" date="2018-03" db="EMBL/GenBank/DDBJ databases">
        <authorList>
            <person name="Gulvik C.A."/>
        </authorList>
    </citation>
    <scope>NUCLEOTIDE SEQUENCE [LARGE SCALE GENOMIC DNA]</scope>
    <source>
        <strain evidence="3 4">JCM 31581</strain>
    </source>
</reference>
<dbReference type="InterPro" id="IPR044927">
    <property type="entry name" value="Endonuclea_NS_2"/>
</dbReference>
<accession>A0A3S0A5J5</accession>